<evidence type="ECO:0000256" key="1">
    <source>
        <dbReference type="SAM" id="Phobius"/>
    </source>
</evidence>
<name>A0A0P1H5V4_9RHOB</name>
<keyword evidence="1" id="KW-1133">Transmembrane helix</keyword>
<sequence>MRWHYPALAVVFLWFMGGRITHFIAPAFYVNITPPLLQMDRPRPRHLQNTVLAIAKRLKAQAS</sequence>
<accession>A0A0P1H5V4</accession>
<protein>
    <submittedName>
        <fullName evidence="2">Uncharacterized protein</fullName>
    </submittedName>
</protein>
<dbReference type="Proteomes" id="UP000051681">
    <property type="component" value="Unassembled WGS sequence"/>
</dbReference>
<feature type="transmembrane region" description="Helical" evidence="1">
    <location>
        <begin position="7"/>
        <end position="29"/>
    </location>
</feature>
<reference evidence="2 3" key="1">
    <citation type="submission" date="2015-09" db="EMBL/GenBank/DDBJ databases">
        <authorList>
            <consortium name="Swine Surveillance"/>
        </authorList>
    </citation>
    <scope>NUCLEOTIDE SEQUENCE [LARGE SCALE GENOMIC DNA]</scope>
    <source>
        <strain evidence="2 3">CECT 8383</strain>
    </source>
</reference>
<dbReference type="STRING" id="340021.TM5383_02211"/>
<evidence type="ECO:0000313" key="2">
    <source>
        <dbReference type="EMBL" id="CUH84989.1"/>
    </source>
</evidence>
<dbReference type="EMBL" id="CYSF01000011">
    <property type="protein sequence ID" value="CUH84989.1"/>
    <property type="molecule type" value="Genomic_DNA"/>
</dbReference>
<keyword evidence="3" id="KW-1185">Reference proteome</keyword>
<dbReference type="AlphaFoldDB" id="A0A0P1H5V4"/>
<keyword evidence="1" id="KW-0812">Transmembrane</keyword>
<evidence type="ECO:0000313" key="3">
    <source>
        <dbReference type="Proteomes" id="UP000051681"/>
    </source>
</evidence>
<proteinExistence type="predicted"/>
<organism evidence="2 3">
    <name type="scientific">Thalassovita mediterranea</name>
    <dbReference type="NCBI Taxonomy" id="340021"/>
    <lineage>
        <taxon>Bacteria</taxon>
        <taxon>Pseudomonadati</taxon>
        <taxon>Pseudomonadota</taxon>
        <taxon>Alphaproteobacteria</taxon>
        <taxon>Rhodobacterales</taxon>
        <taxon>Roseobacteraceae</taxon>
        <taxon>Thalassovita</taxon>
    </lineage>
</organism>
<gene>
    <name evidence="2" type="ORF">TM5383_02211</name>
</gene>
<keyword evidence="1" id="KW-0472">Membrane</keyword>